<dbReference type="Proteomes" id="UP000036185">
    <property type="component" value="Chromosome"/>
</dbReference>
<evidence type="ECO:0000313" key="1">
    <source>
        <dbReference type="EMBL" id="AKN76156.1"/>
    </source>
</evidence>
<reference evidence="1 2" key="1">
    <citation type="journal article" date="2014" name="Int. J. Syst. Evol. Microbiol.">
        <title>Draft Genome Sequence of Corynebacterium ulcerans FRC58, Isolated from the Bronchitic Aspiration of a Patient in France.</title>
        <authorList>
            <person name="Silva Ado S."/>
            <person name="Barauna R.A."/>
            <person name="de Sa P.C."/>
            <person name="das Gracas D.A."/>
            <person name="Carneiro A.R."/>
            <person name="Thouvenin M."/>
            <person name="Azevedo V."/>
            <person name="Badell E."/>
            <person name="Guiso N."/>
            <person name="da Silva A.L."/>
            <person name="Ramos R.T."/>
        </authorList>
    </citation>
    <scope>NUCLEOTIDE SEQUENCE [LARGE SCALE GENOMIC DNA]</scope>
    <source>
        <strain evidence="1 2">FRC58</strain>
    </source>
</reference>
<protein>
    <submittedName>
        <fullName evidence="1">Uncharacterized protein</fullName>
    </submittedName>
</protein>
<accession>A0ABM5TZC4</accession>
<keyword evidence="2" id="KW-1185">Reference proteome</keyword>
<gene>
    <name evidence="1" type="ORF">CulFRC58_0302</name>
</gene>
<organism evidence="1 2">
    <name type="scientific">Corynebacterium ulcerans FRC58</name>
    <dbReference type="NCBI Taxonomy" id="1408268"/>
    <lineage>
        <taxon>Bacteria</taxon>
        <taxon>Bacillati</taxon>
        <taxon>Actinomycetota</taxon>
        <taxon>Actinomycetes</taxon>
        <taxon>Mycobacteriales</taxon>
        <taxon>Corynebacteriaceae</taxon>
        <taxon>Corynebacterium</taxon>
    </lineage>
</organism>
<evidence type="ECO:0000313" key="2">
    <source>
        <dbReference type="Proteomes" id="UP000036185"/>
    </source>
</evidence>
<name>A0ABM5TZC4_CORUL</name>
<dbReference type="RefSeq" id="WP_023635003.1">
    <property type="nucleotide sequence ID" value="NZ_CP011913.1"/>
</dbReference>
<proteinExistence type="predicted"/>
<dbReference type="EMBL" id="CP011913">
    <property type="protein sequence ID" value="AKN76156.1"/>
    <property type="molecule type" value="Genomic_DNA"/>
</dbReference>
<sequence>MNEEQAAEEWWDCLPPKRKTQIWKWIVSPSGETPQIPGQMELLEKIEEKQ</sequence>